<dbReference type="OrthoDB" id="457060at2"/>
<dbReference type="InterPro" id="IPR004089">
    <property type="entry name" value="MCPsignal_dom"/>
</dbReference>
<comment type="caution">
    <text evidence="6">The sequence shown here is derived from an EMBL/GenBank/DDBJ whole genome shotgun (WGS) entry which is preliminary data.</text>
</comment>
<reference evidence="6 7" key="1">
    <citation type="submission" date="2015-02" db="EMBL/GenBank/DDBJ databases">
        <title>Draft genome of a novel marine cyanobacterium (Chroococcales) isolated from South Atlantic Ocean.</title>
        <authorList>
            <person name="Rigonato J."/>
            <person name="Alvarenga D.O."/>
            <person name="Branco L.H."/>
            <person name="Varani A.M."/>
            <person name="Brandini F.P."/>
            <person name="Fiore M.F."/>
        </authorList>
    </citation>
    <scope>NUCLEOTIDE SEQUENCE [LARGE SCALE GENOMIC DNA]</scope>
    <source>
        <strain evidence="6 7">CENA595</strain>
    </source>
</reference>
<dbReference type="PATRIC" id="fig|1618023.3.peg.4403"/>
<proteinExistence type="inferred from homology"/>
<dbReference type="AlphaFoldDB" id="A0A0D8ZS97"/>
<comment type="similarity">
    <text evidence="2">Belongs to the methyl-accepting chemotaxis (MCP) protein family.</text>
</comment>
<keyword evidence="4" id="KW-0812">Transmembrane</keyword>
<dbReference type="PANTHER" id="PTHR32089:SF112">
    <property type="entry name" value="LYSOZYME-LIKE PROTEIN-RELATED"/>
    <property type="match status" value="1"/>
</dbReference>
<feature type="domain" description="Methyl-accepting transducer" evidence="5">
    <location>
        <begin position="183"/>
        <end position="419"/>
    </location>
</feature>
<feature type="transmembrane region" description="Helical" evidence="4">
    <location>
        <begin position="6"/>
        <end position="27"/>
    </location>
</feature>
<name>A0A0D8ZS97_9CYAN</name>
<evidence type="ECO:0000313" key="7">
    <source>
        <dbReference type="Proteomes" id="UP000032452"/>
    </source>
</evidence>
<evidence type="ECO:0000256" key="1">
    <source>
        <dbReference type="ARBA" id="ARBA00023224"/>
    </source>
</evidence>
<accession>A0A0D8ZS97</accession>
<evidence type="ECO:0000256" key="4">
    <source>
        <dbReference type="SAM" id="Phobius"/>
    </source>
</evidence>
<keyword evidence="4" id="KW-1133">Transmembrane helix</keyword>
<feature type="transmembrane region" description="Helical" evidence="4">
    <location>
        <begin position="153"/>
        <end position="173"/>
    </location>
</feature>
<dbReference type="PROSITE" id="PS50111">
    <property type="entry name" value="CHEMOTAXIS_TRANSDUC_2"/>
    <property type="match status" value="1"/>
</dbReference>
<dbReference type="Pfam" id="PF00015">
    <property type="entry name" value="MCPsignal"/>
    <property type="match status" value="1"/>
</dbReference>
<dbReference type="Gene3D" id="1.10.287.950">
    <property type="entry name" value="Methyl-accepting chemotaxis protein"/>
    <property type="match status" value="1"/>
</dbReference>
<dbReference type="SMART" id="SM00283">
    <property type="entry name" value="MA"/>
    <property type="match status" value="1"/>
</dbReference>
<dbReference type="PANTHER" id="PTHR32089">
    <property type="entry name" value="METHYL-ACCEPTING CHEMOTAXIS PROTEIN MCPB"/>
    <property type="match status" value="1"/>
</dbReference>
<evidence type="ECO:0000256" key="3">
    <source>
        <dbReference type="PROSITE-ProRule" id="PRU00284"/>
    </source>
</evidence>
<protein>
    <submittedName>
        <fullName evidence="6">Chemotaxis protein</fullName>
    </submittedName>
</protein>
<dbReference type="GO" id="GO:0007165">
    <property type="term" value="P:signal transduction"/>
    <property type="evidence" value="ECO:0007669"/>
    <property type="project" value="UniProtKB-KW"/>
</dbReference>
<dbReference type="EMBL" id="JYON01000012">
    <property type="protein sequence ID" value="KJH71369.1"/>
    <property type="molecule type" value="Genomic_DNA"/>
</dbReference>
<keyword evidence="1 3" id="KW-0807">Transducer</keyword>
<sequence>MKITDQLRGAAIGLLVFAVSNVFSVYINSVANDSKVVNYAGIVRGATQRLVKLEMAGKKSDELIARLDKIVAGLVKGDRELELPAATDPEFVAKLGEVQNSWQSLKGTIAQARVSPQSRNELLTQSEDYFDLANEAVSAAEAYSQAKANRLRAIQLILFALNLVILGVIWAIARNIALGLQNSTSSIASSSNQIASAVEEQERTIATQAASIRQMSSTMDELGASSQQSAEQAEASTAGANQALLVAESGTKAAQKTLNEMSVLKDKVADIAEQISHLSDRTHQIGSISDLVAELASETNMLALNASVEAARAGTHGKGFAVVAGEIRRLADQSKQSADKINLLVGDIQSAINSTVTVTDKGTKTVAQGMQLTQETAKSFAGVADAINNIFLNNQQISLNIKQQAIATQQVVEAMNSLTLAAHDTAGGISQVKVGTQQLNDAAQNLKAMV</sequence>
<dbReference type="GO" id="GO:0004888">
    <property type="term" value="F:transmembrane signaling receptor activity"/>
    <property type="evidence" value="ECO:0007669"/>
    <property type="project" value="InterPro"/>
</dbReference>
<dbReference type="SUPFAM" id="SSF58104">
    <property type="entry name" value="Methyl-accepting chemotaxis protein (MCP) signaling domain"/>
    <property type="match status" value="1"/>
</dbReference>
<dbReference type="InterPro" id="IPR004090">
    <property type="entry name" value="Chemotax_Me-accpt_rcpt"/>
</dbReference>
<keyword evidence="4" id="KW-0472">Membrane</keyword>
<evidence type="ECO:0000256" key="2">
    <source>
        <dbReference type="ARBA" id="ARBA00029447"/>
    </source>
</evidence>
<organism evidence="6 7">
    <name type="scientific">Aliterella atlantica CENA595</name>
    <dbReference type="NCBI Taxonomy" id="1618023"/>
    <lineage>
        <taxon>Bacteria</taxon>
        <taxon>Bacillati</taxon>
        <taxon>Cyanobacteriota</taxon>
        <taxon>Cyanophyceae</taxon>
        <taxon>Chroococcidiopsidales</taxon>
        <taxon>Aliterellaceae</taxon>
        <taxon>Aliterella</taxon>
    </lineage>
</organism>
<dbReference type="Proteomes" id="UP000032452">
    <property type="component" value="Unassembled WGS sequence"/>
</dbReference>
<gene>
    <name evidence="6" type="ORF">UH38_12460</name>
</gene>
<dbReference type="PRINTS" id="PR00260">
    <property type="entry name" value="CHEMTRNSDUCR"/>
</dbReference>
<dbReference type="GO" id="GO:0006935">
    <property type="term" value="P:chemotaxis"/>
    <property type="evidence" value="ECO:0007669"/>
    <property type="project" value="InterPro"/>
</dbReference>
<dbReference type="RefSeq" id="WP_045054991.1">
    <property type="nucleotide sequence ID" value="NZ_CAWMDP010000050.1"/>
</dbReference>
<keyword evidence="7" id="KW-1185">Reference proteome</keyword>
<evidence type="ECO:0000313" key="6">
    <source>
        <dbReference type="EMBL" id="KJH71369.1"/>
    </source>
</evidence>
<evidence type="ECO:0000259" key="5">
    <source>
        <dbReference type="PROSITE" id="PS50111"/>
    </source>
</evidence>
<dbReference type="GO" id="GO:0016020">
    <property type="term" value="C:membrane"/>
    <property type="evidence" value="ECO:0007669"/>
    <property type="project" value="InterPro"/>
</dbReference>
<dbReference type="STRING" id="1618023.UH38_12460"/>